<evidence type="ECO:0000313" key="1">
    <source>
        <dbReference type="EMBL" id="KAK7461861.1"/>
    </source>
</evidence>
<evidence type="ECO:0008006" key="3">
    <source>
        <dbReference type="Google" id="ProtNLM"/>
    </source>
</evidence>
<sequence length="426" mass="48461">MPAIPLEVIGEIIDYAQGSVPTLKTCTLVCHAWLPRARRHLFCEITLPPRSVLTPMSSQKDFQMAVSELVTTITSPRVSIRPPVGLLTRKLTLGTVFGHEEDVKSLSECGVLRNLPFTRLETVVFTSLAYDEQHLGADDLLATFLQQNQGIKSFGLHYCSLPYDPRSIFEVFSMLAGLDRPALQSLSLRGNHCVGFNIALWRMLFDAYVEYRDRHTTRLESLELSFRDSNLAPALLEALFLHPKSFFDIGTLRTLTLIPQLPNLSDYLRIIMHDRCNVHFIRVALVSDSPIHDLSVLARLESLVELELVVLSWFWTNALVHLFKVLESLTPGPNLRRISLIFRPDYCVENPTNRRDVTRLFASSFDALFSRLLGAKFVRPVECVSIVISPFYCFSIDCIREYLPQSLKDDRLNVEVADVYVDEIYL</sequence>
<comment type="caution">
    <text evidence="1">The sequence shown here is derived from an EMBL/GenBank/DDBJ whole genome shotgun (WGS) entry which is preliminary data.</text>
</comment>
<accession>A0ABR1JIQ5</accession>
<proteinExistence type="predicted"/>
<dbReference type="EMBL" id="JBANRG010000012">
    <property type="protein sequence ID" value="KAK7461861.1"/>
    <property type="molecule type" value="Genomic_DNA"/>
</dbReference>
<dbReference type="Proteomes" id="UP001498398">
    <property type="component" value="Unassembled WGS sequence"/>
</dbReference>
<reference evidence="1 2" key="1">
    <citation type="submission" date="2024-01" db="EMBL/GenBank/DDBJ databases">
        <title>A draft genome for the cacao thread blight pathogen Marasmiellus scandens.</title>
        <authorList>
            <person name="Baruah I.K."/>
            <person name="Leung J."/>
            <person name="Bukari Y."/>
            <person name="Amoako-Attah I."/>
            <person name="Meinhardt L.W."/>
            <person name="Bailey B.A."/>
            <person name="Cohen S.P."/>
        </authorList>
    </citation>
    <scope>NUCLEOTIDE SEQUENCE [LARGE SCALE GENOMIC DNA]</scope>
    <source>
        <strain evidence="1 2">GH-19</strain>
    </source>
</reference>
<gene>
    <name evidence="1" type="ORF">VKT23_008291</name>
</gene>
<name>A0ABR1JIQ5_9AGAR</name>
<keyword evidence="2" id="KW-1185">Reference proteome</keyword>
<protein>
    <recommendedName>
        <fullName evidence="3">F-box domain-containing protein</fullName>
    </recommendedName>
</protein>
<organism evidence="1 2">
    <name type="scientific">Marasmiellus scandens</name>
    <dbReference type="NCBI Taxonomy" id="2682957"/>
    <lineage>
        <taxon>Eukaryota</taxon>
        <taxon>Fungi</taxon>
        <taxon>Dikarya</taxon>
        <taxon>Basidiomycota</taxon>
        <taxon>Agaricomycotina</taxon>
        <taxon>Agaricomycetes</taxon>
        <taxon>Agaricomycetidae</taxon>
        <taxon>Agaricales</taxon>
        <taxon>Marasmiineae</taxon>
        <taxon>Omphalotaceae</taxon>
        <taxon>Marasmiellus</taxon>
    </lineage>
</organism>
<evidence type="ECO:0000313" key="2">
    <source>
        <dbReference type="Proteomes" id="UP001498398"/>
    </source>
</evidence>